<dbReference type="RefSeq" id="WP_413267340.1">
    <property type="nucleotide sequence ID" value="NZ_JBHFNR010000263.1"/>
</dbReference>
<reference evidence="1 2" key="1">
    <citation type="submission" date="2024-09" db="EMBL/GenBank/DDBJ databases">
        <title>Floridaenema gen nov. (Aerosakkonemataceae, Aerosakkonematales ord. nov., Cyanobacteria) from benthic tropical and subtropical fresh waters, with the description of four new species.</title>
        <authorList>
            <person name="Moretto J.A."/>
            <person name="Berthold D.E."/>
            <person name="Lefler F.W."/>
            <person name="Huang I.-S."/>
            <person name="Laughinghouse H. IV."/>
        </authorList>
    </citation>
    <scope>NUCLEOTIDE SEQUENCE [LARGE SCALE GENOMIC DNA]</scope>
    <source>
        <strain evidence="1 2">BLCC-F50</strain>
    </source>
</reference>
<proteinExistence type="predicted"/>
<keyword evidence="2" id="KW-1185">Reference proteome</keyword>
<evidence type="ECO:0000313" key="2">
    <source>
        <dbReference type="Proteomes" id="UP001576784"/>
    </source>
</evidence>
<name>A0ABV4Y155_9CYAN</name>
<comment type="caution">
    <text evidence="1">The sequence shown here is derived from an EMBL/GenBank/DDBJ whole genome shotgun (WGS) entry which is preliminary data.</text>
</comment>
<sequence length="131" mass="15097">MDKQENLKDKFGKLFDTITSIPKKFSDAVEEGLREPSDLACVKNGLLDFDLIKDDVRKIHRNLKAKGNKVLASHLILDDEHNLMEIQIYTERDGKTFLIKVDAEVERLTNVPDDVLDELKKEGWIELSLKF</sequence>
<dbReference type="EMBL" id="JBHFNR010000263">
    <property type="protein sequence ID" value="MFB2897729.1"/>
    <property type="molecule type" value="Genomic_DNA"/>
</dbReference>
<evidence type="ECO:0000313" key="1">
    <source>
        <dbReference type="EMBL" id="MFB2897729.1"/>
    </source>
</evidence>
<dbReference type="Proteomes" id="UP001576784">
    <property type="component" value="Unassembled WGS sequence"/>
</dbReference>
<organism evidence="1 2">
    <name type="scientific">Floridaenema flaviceps BLCC-F50</name>
    <dbReference type="NCBI Taxonomy" id="3153642"/>
    <lineage>
        <taxon>Bacteria</taxon>
        <taxon>Bacillati</taxon>
        <taxon>Cyanobacteriota</taxon>
        <taxon>Cyanophyceae</taxon>
        <taxon>Oscillatoriophycideae</taxon>
        <taxon>Aerosakkonematales</taxon>
        <taxon>Aerosakkonemataceae</taxon>
        <taxon>Floridanema</taxon>
        <taxon>Floridanema flaviceps</taxon>
    </lineage>
</organism>
<protein>
    <submittedName>
        <fullName evidence="1">Uncharacterized protein</fullName>
    </submittedName>
</protein>
<accession>A0ABV4Y155</accession>
<gene>
    <name evidence="1" type="ORF">ACE1CI_32830</name>
</gene>